<dbReference type="CDD" id="cd22751">
    <property type="entry name" value="OTU_plant_OTU9-like"/>
    <property type="match status" value="1"/>
</dbReference>
<feature type="region of interest" description="Disordered" evidence="1">
    <location>
        <begin position="1"/>
        <end position="54"/>
    </location>
</feature>
<dbReference type="GO" id="GO:0004843">
    <property type="term" value="F:cysteine-type deubiquitinase activity"/>
    <property type="evidence" value="ECO:0007669"/>
    <property type="project" value="TreeGrafter"/>
</dbReference>
<gene>
    <name evidence="3" type="ORF">ETH_00029315</name>
</gene>
<dbReference type="SMR" id="U6KRN1"/>
<keyword evidence="3" id="KW-0378">Hydrolase</keyword>
<dbReference type="Pfam" id="PF02338">
    <property type="entry name" value="OTU"/>
    <property type="match status" value="1"/>
</dbReference>
<proteinExistence type="predicted"/>
<protein>
    <submittedName>
        <fullName evidence="3">OTU-like cysteine protease domain-containing protein, putative</fullName>
    </submittedName>
</protein>
<evidence type="ECO:0000256" key="1">
    <source>
        <dbReference type="SAM" id="MobiDB-lite"/>
    </source>
</evidence>
<sequence length="368" mass="41386">MVRTCFDSKVLSSSPSSSASSSDESASPSKKGYSIVGGPSLDGHQEQRDAPKIRPMTTDDFVLLDRLERRVDVQSFATVLKAYLIVRTRLAAKRADREFKRRRTKGRNASAGAEGSTMKGPLMSPKKVSSRVALLSSYKPDAYDAEEQRQGDEKQLARGASFFRRLWSFKKSDREEEARPTTVLTTTSNSSSTSPRAAARAHVSYPKNITAWETESSLLEQRLSFLGCRTVTSVGDGNCQFRSCSFSLFGKEDEHRHVRRMAVAQMRKCRKDYEVFFDGAPLFDRYLRDMERSGTWGDELSLRAVADAFCCTIHLITSTPTSWYLRYDPERDGAKVSPQRHIFLTYISPIHYNAFYLKESVGTPSKPG</sequence>
<feature type="compositionally biased region" description="Basic and acidic residues" evidence="1">
    <location>
        <begin position="43"/>
        <end position="52"/>
    </location>
</feature>
<keyword evidence="3" id="KW-0645">Protease</keyword>
<accession>U6KRN1</accession>
<organism evidence="3 4">
    <name type="scientific">Eimeria tenella</name>
    <name type="common">Coccidian parasite</name>
    <dbReference type="NCBI Taxonomy" id="5802"/>
    <lineage>
        <taxon>Eukaryota</taxon>
        <taxon>Sar</taxon>
        <taxon>Alveolata</taxon>
        <taxon>Apicomplexa</taxon>
        <taxon>Conoidasida</taxon>
        <taxon>Coccidia</taxon>
        <taxon>Eucoccidiorida</taxon>
        <taxon>Eimeriorina</taxon>
        <taxon>Eimeriidae</taxon>
        <taxon>Eimeria</taxon>
    </lineage>
</organism>
<dbReference type="PROSITE" id="PS50802">
    <property type="entry name" value="OTU"/>
    <property type="match status" value="1"/>
</dbReference>
<dbReference type="GO" id="GO:0016579">
    <property type="term" value="P:protein deubiquitination"/>
    <property type="evidence" value="ECO:0007669"/>
    <property type="project" value="TreeGrafter"/>
</dbReference>
<dbReference type="PANTHER" id="PTHR12419:SF11">
    <property type="entry name" value="OTU DOMAIN-CONTAINING PROTEIN DDB_G0284757"/>
    <property type="match status" value="1"/>
</dbReference>
<dbReference type="VEuPathDB" id="ToxoDB:ETH2_1328600"/>
<dbReference type="GeneID" id="25254956"/>
<name>U6KRN1_EIMTE</name>
<dbReference type="RefSeq" id="XP_013229759.1">
    <property type="nucleotide sequence ID" value="XM_013374305.1"/>
</dbReference>
<dbReference type="VEuPathDB" id="ToxoDB:ETH_00029315"/>
<dbReference type="EMBL" id="HG674134">
    <property type="protein sequence ID" value="CDJ39004.1"/>
    <property type="molecule type" value="Genomic_DNA"/>
</dbReference>
<feature type="compositionally biased region" description="Low complexity" evidence="1">
    <location>
        <begin position="181"/>
        <end position="194"/>
    </location>
</feature>
<dbReference type="OrthoDB" id="415023at2759"/>
<feature type="domain" description="OTU" evidence="2">
    <location>
        <begin position="228"/>
        <end position="358"/>
    </location>
</feature>
<feature type="region of interest" description="Disordered" evidence="1">
    <location>
        <begin position="177"/>
        <end position="199"/>
    </location>
</feature>
<feature type="compositionally biased region" description="Low complexity" evidence="1">
    <location>
        <begin position="12"/>
        <end position="29"/>
    </location>
</feature>
<dbReference type="Gene3D" id="3.90.70.80">
    <property type="match status" value="1"/>
</dbReference>
<evidence type="ECO:0000259" key="2">
    <source>
        <dbReference type="PROSITE" id="PS50802"/>
    </source>
</evidence>
<dbReference type="InterPro" id="IPR003323">
    <property type="entry name" value="OTU_dom"/>
</dbReference>
<dbReference type="GO" id="GO:0006508">
    <property type="term" value="P:proteolysis"/>
    <property type="evidence" value="ECO:0007669"/>
    <property type="project" value="UniProtKB-KW"/>
</dbReference>
<feature type="region of interest" description="Disordered" evidence="1">
    <location>
        <begin position="97"/>
        <end position="126"/>
    </location>
</feature>
<dbReference type="OMA" id="RTCFDSK"/>
<dbReference type="AlphaFoldDB" id="U6KRN1"/>
<dbReference type="InterPro" id="IPR050704">
    <property type="entry name" value="Peptidase_C85-like"/>
</dbReference>
<dbReference type="PANTHER" id="PTHR12419">
    <property type="entry name" value="OTU DOMAIN CONTAINING PROTEIN"/>
    <property type="match status" value="1"/>
</dbReference>
<reference evidence="3" key="1">
    <citation type="submission" date="2013-10" db="EMBL/GenBank/DDBJ databases">
        <title>Genomic analysis of the causative agents of coccidiosis in chickens.</title>
        <authorList>
            <person name="Reid A.J."/>
            <person name="Blake D."/>
            <person name="Billington K."/>
            <person name="Browne H."/>
            <person name="Dunn M."/>
            <person name="Hung S."/>
            <person name="Kawahara F."/>
            <person name="Miranda-Saavedra D."/>
            <person name="Mourier T."/>
            <person name="Nagra H."/>
            <person name="Otto T.D."/>
            <person name="Rawlings N."/>
            <person name="Sanchez A."/>
            <person name="Sanders M."/>
            <person name="Subramaniam C."/>
            <person name="Tay Y."/>
            <person name="Dear P."/>
            <person name="Doerig C."/>
            <person name="Gruber A."/>
            <person name="Parkinson J."/>
            <person name="Shirley M."/>
            <person name="Wan K.L."/>
            <person name="Berriman M."/>
            <person name="Tomley F."/>
            <person name="Pain A."/>
        </authorList>
    </citation>
    <scope>NUCLEOTIDE SEQUENCE [LARGE SCALE GENOMIC DNA]</scope>
    <source>
        <strain evidence="3">Houghton</strain>
    </source>
</reference>
<keyword evidence="4" id="KW-1185">Reference proteome</keyword>
<evidence type="ECO:0000313" key="4">
    <source>
        <dbReference type="Proteomes" id="UP000030747"/>
    </source>
</evidence>
<dbReference type="InterPro" id="IPR038765">
    <property type="entry name" value="Papain-like_cys_pep_sf"/>
</dbReference>
<reference evidence="3" key="2">
    <citation type="submission" date="2013-10" db="EMBL/GenBank/DDBJ databases">
        <authorList>
            <person name="Aslett M."/>
        </authorList>
    </citation>
    <scope>NUCLEOTIDE SEQUENCE [LARGE SCALE GENOMIC DNA]</scope>
    <source>
        <strain evidence="3">Houghton</strain>
    </source>
</reference>
<evidence type="ECO:0000313" key="3">
    <source>
        <dbReference type="EMBL" id="CDJ39004.1"/>
    </source>
</evidence>
<dbReference type="Proteomes" id="UP000030747">
    <property type="component" value="Unassembled WGS sequence"/>
</dbReference>
<dbReference type="SUPFAM" id="SSF54001">
    <property type="entry name" value="Cysteine proteinases"/>
    <property type="match status" value="1"/>
</dbReference>